<evidence type="ECO:0000313" key="3">
    <source>
        <dbReference type="Proteomes" id="UP000271889"/>
    </source>
</evidence>
<reference evidence="2 3" key="1">
    <citation type="submission" date="2018-11" db="EMBL/GenBank/DDBJ databases">
        <authorList>
            <consortium name="Pathogen Informatics"/>
        </authorList>
    </citation>
    <scope>NUCLEOTIDE SEQUENCE [LARGE SCALE GENOMIC DNA]</scope>
</reference>
<feature type="region of interest" description="Disordered" evidence="1">
    <location>
        <begin position="104"/>
        <end position="165"/>
    </location>
</feature>
<dbReference type="AlphaFoldDB" id="A0A3P6QZM3"/>
<dbReference type="EMBL" id="UYRV01001117">
    <property type="protein sequence ID" value="VDK46265.1"/>
    <property type="molecule type" value="Genomic_DNA"/>
</dbReference>
<gene>
    <name evidence="2" type="ORF">CGOC_LOCUS729</name>
</gene>
<feature type="region of interest" description="Disordered" evidence="1">
    <location>
        <begin position="1"/>
        <end position="29"/>
    </location>
</feature>
<keyword evidence="3" id="KW-1185">Reference proteome</keyword>
<protein>
    <submittedName>
        <fullName evidence="2">Uncharacterized protein</fullName>
    </submittedName>
</protein>
<sequence>MQSEEQVASHFGQLPTIVTELPQPNEDMRRYSRKRVVYFGEPDDRPSGSIKNCMESTRAIGQPQTSDDAAGTVPARGSVAANQTQVLCKAKENASMSLIPMKLRNESNSAPSTPRLAPTKLQQIRSCSPLRRTSSDGVEDVELLAENIPSTDCRESAGEETSSQV</sequence>
<proteinExistence type="predicted"/>
<name>A0A3P6QZM3_CYLGO</name>
<organism evidence="2 3">
    <name type="scientific">Cylicostephanus goldi</name>
    <name type="common">Nematode worm</name>
    <dbReference type="NCBI Taxonomy" id="71465"/>
    <lineage>
        <taxon>Eukaryota</taxon>
        <taxon>Metazoa</taxon>
        <taxon>Ecdysozoa</taxon>
        <taxon>Nematoda</taxon>
        <taxon>Chromadorea</taxon>
        <taxon>Rhabditida</taxon>
        <taxon>Rhabditina</taxon>
        <taxon>Rhabditomorpha</taxon>
        <taxon>Strongyloidea</taxon>
        <taxon>Strongylidae</taxon>
        <taxon>Cylicostephanus</taxon>
    </lineage>
</organism>
<accession>A0A3P6QZM3</accession>
<evidence type="ECO:0000313" key="2">
    <source>
        <dbReference type="EMBL" id="VDK46265.1"/>
    </source>
</evidence>
<evidence type="ECO:0000256" key="1">
    <source>
        <dbReference type="SAM" id="MobiDB-lite"/>
    </source>
</evidence>
<feature type="compositionally biased region" description="Polar residues" evidence="1">
    <location>
        <begin position="120"/>
        <end position="136"/>
    </location>
</feature>
<dbReference type="Proteomes" id="UP000271889">
    <property type="component" value="Unassembled WGS sequence"/>
</dbReference>